<keyword evidence="1" id="KW-0808">Transferase</keyword>
<dbReference type="Proteomes" id="UP001143307">
    <property type="component" value="Unassembled WGS sequence"/>
</dbReference>
<dbReference type="EMBL" id="SHNP01000011">
    <property type="protein sequence ID" value="MCX2975679.1"/>
    <property type="molecule type" value="Genomic_DNA"/>
</dbReference>
<reference evidence="1" key="1">
    <citation type="submission" date="2019-02" db="EMBL/GenBank/DDBJ databases">
        <authorList>
            <person name="Li S.-H."/>
        </authorList>
    </citation>
    <scope>NUCLEOTIDE SEQUENCE</scope>
    <source>
        <strain evidence="1">IMCC8485</strain>
    </source>
</reference>
<organism evidence="1 2">
    <name type="scientific">Candidatus Seongchinamella marina</name>
    <dbReference type="NCBI Taxonomy" id="2518990"/>
    <lineage>
        <taxon>Bacteria</taxon>
        <taxon>Pseudomonadati</taxon>
        <taxon>Pseudomonadota</taxon>
        <taxon>Gammaproteobacteria</taxon>
        <taxon>Cellvibrionales</taxon>
        <taxon>Halieaceae</taxon>
        <taxon>Seongchinamella</taxon>
    </lineage>
</organism>
<accession>A0ABT3T0M9</accession>
<gene>
    <name evidence="1" type="ORF">EYC87_19055</name>
</gene>
<name>A0ABT3T0M9_9GAMM</name>
<evidence type="ECO:0000313" key="1">
    <source>
        <dbReference type="EMBL" id="MCX2975679.1"/>
    </source>
</evidence>
<evidence type="ECO:0000313" key="2">
    <source>
        <dbReference type="Proteomes" id="UP001143307"/>
    </source>
</evidence>
<dbReference type="SUPFAM" id="SSF53335">
    <property type="entry name" value="S-adenosyl-L-methionine-dependent methyltransferases"/>
    <property type="match status" value="1"/>
</dbReference>
<dbReference type="Gene3D" id="3.40.50.150">
    <property type="entry name" value="Vaccinia Virus protein VP39"/>
    <property type="match status" value="1"/>
</dbReference>
<keyword evidence="1" id="KW-0489">Methyltransferase</keyword>
<comment type="caution">
    <text evidence="1">The sequence shown here is derived from an EMBL/GenBank/DDBJ whole genome shotgun (WGS) entry which is preliminary data.</text>
</comment>
<dbReference type="GO" id="GO:0032259">
    <property type="term" value="P:methylation"/>
    <property type="evidence" value="ECO:0007669"/>
    <property type="project" value="UniProtKB-KW"/>
</dbReference>
<sequence>MFSAIKLLIARRFPSLLQGSNRKFDSYAASRQEIKAFSNAAEREIEKLFYFHSGRCIHKWAHYLEVYEREFALLRGATIRFLEIGVSEGGSLELWRRYFGEKAIITGIDINPACRSRVDPPNKVRIGSQTDAGFLADVVEEMGGPLDVILDDGSHVASHILITFNLLFPRLRTGGLYVIEDMHTSYWAEIFGGGYRRKGTAVELGKTLVDDMHGWYHDNGQEQLDKTEIASVRFYDSILVIEKGNVAEPRHIKVGSDE</sequence>
<dbReference type="InterPro" id="IPR029063">
    <property type="entry name" value="SAM-dependent_MTases_sf"/>
</dbReference>
<keyword evidence="2" id="KW-1185">Reference proteome</keyword>
<protein>
    <submittedName>
        <fullName evidence="1">Class I SAM-dependent methyltransferase</fullName>
    </submittedName>
</protein>
<proteinExistence type="predicted"/>
<dbReference type="RefSeq" id="WP_279254299.1">
    <property type="nucleotide sequence ID" value="NZ_SHNP01000011.1"/>
</dbReference>
<dbReference type="GO" id="GO:0008168">
    <property type="term" value="F:methyltransferase activity"/>
    <property type="evidence" value="ECO:0007669"/>
    <property type="project" value="UniProtKB-KW"/>
</dbReference>
<dbReference type="Pfam" id="PF13578">
    <property type="entry name" value="Methyltransf_24"/>
    <property type="match status" value="1"/>
</dbReference>